<sequence>RCVNSAKVESSLKGRSVWFLREARVPNLLESEPSPFVPQKPHPTASHLSSQVLSRAPIEPKQKETFVPSWSGGRVRAIAE</sequence>
<reference evidence="1" key="1">
    <citation type="submission" date="2021-10" db="EMBL/GenBank/DDBJ databases">
        <title>Melipona bicolor Genome sequencing and assembly.</title>
        <authorList>
            <person name="Araujo N.S."/>
            <person name="Arias M.C."/>
        </authorList>
    </citation>
    <scope>NUCLEOTIDE SEQUENCE</scope>
    <source>
        <strain evidence="1">USP_2M_L1-L4_2017</strain>
        <tissue evidence="1">Whole body</tissue>
    </source>
</reference>
<comment type="caution">
    <text evidence="1">The sequence shown here is derived from an EMBL/GenBank/DDBJ whole genome shotgun (WGS) entry which is preliminary data.</text>
</comment>
<keyword evidence="2" id="KW-1185">Reference proteome</keyword>
<gene>
    <name evidence="1" type="ORF">K0M31_006945</name>
</gene>
<proteinExistence type="predicted"/>
<organism evidence="1 2">
    <name type="scientific">Melipona bicolor</name>
    <dbReference type="NCBI Taxonomy" id="60889"/>
    <lineage>
        <taxon>Eukaryota</taxon>
        <taxon>Metazoa</taxon>
        <taxon>Ecdysozoa</taxon>
        <taxon>Arthropoda</taxon>
        <taxon>Hexapoda</taxon>
        <taxon>Insecta</taxon>
        <taxon>Pterygota</taxon>
        <taxon>Neoptera</taxon>
        <taxon>Endopterygota</taxon>
        <taxon>Hymenoptera</taxon>
        <taxon>Apocrita</taxon>
        <taxon>Aculeata</taxon>
        <taxon>Apoidea</taxon>
        <taxon>Anthophila</taxon>
        <taxon>Apidae</taxon>
        <taxon>Melipona</taxon>
    </lineage>
</organism>
<name>A0AA40FRB1_9HYME</name>
<protein>
    <submittedName>
        <fullName evidence="1">Uncharacterized protein</fullName>
    </submittedName>
</protein>
<dbReference type="Proteomes" id="UP001177670">
    <property type="component" value="Unassembled WGS sequence"/>
</dbReference>
<dbReference type="EMBL" id="JAHYIQ010000019">
    <property type="protein sequence ID" value="KAK1123915.1"/>
    <property type="molecule type" value="Genomic_DNA"/>
</dbReference>
<evidence type="ECO:0000313" key="2">
    <source>
        <dbReference type="Proteomes" id="UP001177670"/>
    </source>
</evidence>
<dbReference type="AlphaFoldDB" id="A0AA40FRB1"/>
<evidence type="ECO:0000313" key="1">
    <source>
        <dbReference type="EMBL" id="KAK1123915.1"/>
    </source>
</evidence>
<feature type="non-terminal residue" evidence="1">
    <location>
        <position position="1"/>
    </location>
</feature>
<accession>A0AA40FRB1</accession>